<keyword evidence="4" id="KW-0964">Secreted</keyword>
<evidence type="ECO:0000256" key="9">
    <source>
        <dbReference type="ARBA" id="ARBA00023277"/>
    </source>
</evidence>
<dbReference type="OrthoDB" id="47059at2759"/>
<keyword evidence="8" id="KW-0325">Glycoprotein</keyword>
<dbReference type="SMART" id="SM00321">
    <property type="entry name" value="WSC"/>
    <property type="match status" value="1"/>
</dbReference>
<dbReference type="InterPro" id="IPR026891">
    <property type="entry name" value="Fn3-like"/>
</dbReference>
<gene>
    <name evidence="16" type="ORF">DHEL01_v206465</name>
</gene>
<keyword evidence="5" id="KW-0858">Xylan degradation</keyword>
<dbReference type="InterPro" id="IPR001764">
    <property type="entry name" value="Glyco_hydro_3_N"/>
</dbReference>
<evidence type="ECO:0000256" key="3">
    <source>
        <dbReference type="ARBA" id="ARBA00005336"/>
    </source>
</evidence>
<dbReference type="EC" id="3.2.1.37" evidence="13"/>
<comment type="similarity">
    <text evidence="3">Belongs to the glycosyl hydrolase 3 family.</text>
</comment>
<feature type="signal peptide" evidence="14">
    <location>
        <begin position="1"/>
        <end position="20"/>
    </location>
</feature>
<dbReference type="InterPro" id="IPR017853">
    <property type="entry name" value="GH"/>
</dbReference>
<keyword evidence="7 16" id="KW-0378">Hydrolase</keyword>
<sequence length="887" mass="95653">MRGLFVQCIAMLSLGMGSLAQNSSFVCTGENPSQEYNASFTPLGCYTDSPSRTLQGRQLSLALNDAQACAHACGFIGFNLSGTENTAECFCGNSINPIASQVTQNSSTCSYPCTGTPSEVCGGSYFINLYSISNPNPNAPPQIYRREPICQTNPFCANRACNTSLTQDERIAALLEQMSVQEKAANMVNSATGVERLGLPAYEWWSEALHGVASSPGVNFNPVNGSEFSYATSFPQPILMGAAFDDPLIYEVAATIGLEARAFANYMQSGLDFWTPNINTFLDPRWGRGIEVPTEDSFHAQSYVAQLIPALQGGIQKTDSKQIIATCKHYAVYDVETNRNGQNYDPTQQDLGEYYLQPFKTCVRDVNVASIMCAYNAVDGVPSCANTYLLQDVLRDSWGFNEPYHYVSSDCGAVSDIYERHNFTDSYASAAAVALNAGTDTNCGSTYVVLDESVASNLTTERQMDISLTRLYNALFTVGYFDGQHEYDSLSWSDVGLPPAQALAYKAAWEGMTLLKNDGLLPLQTSYGSVAIIGPWANATTQMQGNYQGVAPYLISPLMAAEAQWSAVTYVLGTDINSTDTSGFAAALAAAQAADLIIFAGGNDLTIEAEGRDRTSIAWPGNQLDLVQQLSELGKPLVVAQFGGGQVDDSALLNNTNVNSIVWGGYPGQDGGNALIDILVGRKPVAGRLTVTQYPANYINEVSLFDPNLRPSDSSPGRTYKWYNKEPVLPFGYGLHYTAFSHSWAVRPNISYDISTLIPGGSGSSTPSVNDASPWTTVSVNVQNTGELASDYVALLFLKTPNAGPSPYPNKWLVSYARVHDLAAGDTQEVPLKLNLGALARANADGDLMLYPGDYEMMLDYDAQLTFNFTLTGSPALLDPLARQPTP</sequence>
<dbReference type="PANTHER" id="PTHR42721:SF3">
    <property type="entry name" value="BETA-D-XYLOSIDASE 5-RELATED"/>
    <property type="match status" value="1"/>
</dbReference>
<dbReference type="Pfam" id="PF00933">
    <property type="entry name" value="Glyco_hydro_3"/>
    <property type="match status" value="1"/>
</dbReference>
<dbReference type="InterPro" id="IPR036881">
    <property type="entry name" value="Glyco_hydro_3_C_sf"/>
</dbReference>
<dbReference type="UniPathway" id="UPA00114"/>
<evidence type="ECO:0000256" key="6">
    <source>
        <dbReference type="ARBA" id="ARBA00022729"/>
    </source>
</evidence>
<evidence type="ECO:0000256" key="5">
    <source>
        <dbReference type="ARBA" id="ARBA00022651"/>
    </source>
</evidence>
<dbReference type="InterPro" id="IPR044993">
    <property type="entry name" value="BXL"/>
</dbReference>
<dbReference type="FunFam" id="3.40.50.1700:FF:000007">
    <property type="entry name" value="Exo-1,4-beta-xylosidase xlnD"/>
    <property type="match status" value="1"/>
</dbReference>
<feature type="chain" id="PRO_5015109892" description="xylan 1,4-beta-xylosidase" evidence="14">
    <location>
        <begin position="21"/>
        <end position="887"/>
    </location>
</feature>
<evidence type="ECO:0000256" key="1">
    <source>
        <dbReference type="ARBA" id="ARBA00004613"/>
    </source>
</evidence>
<evidence type="ECO:0000259" key="15">
    <source>
        <dbReference type="PROSITE" id="PS51212"/>
    </source>
</evidence>
<evidence type="ECO:0000313" key="17">
    <source>
        <dbReference type="Proteomes" id="UP000094444"/>
    </source>
</evidence>
<reference evidence="16" key="1">
    <citation type="submission" date="2017-09" db="EMBL/GenBank/DDBJ databases">
        <title>Polyketide synthases of a Diaporthe helianthi virulent isolate.</title>
        <authorList>
            <person name="Baroncelli R."/>
        </authorList>
    </citation>
    <scope>NUCLEOTIDE SEQUENCE [LARGE SCALE GENOMIC DNA]</scope>
    <source>
        <strain evidence="16">7/96</strain>
    </source>
</reference>
<keyword evidence="6 14" id="KW-0732">Signal</keyword>
<evidence type="ECO:0000256" key="4">
    <source>
        <dbReference type="ARBA" id="ARBA00022525"/>
    </source>
</evidence>
<comment type="caution">
    <text evidence="16">The sequence shown here is derived from an EMBL/GenBank/DDBJ whole genome shotgun (WGS) entry which is preliminary data.</text>
</comment>
<evidence type="ECO:0000313" key="16">
    <source>
        <dbReference type="EMBL" id="POS75150.1"/>
    </source>
</evidence>
<dbReference type="GO" id="GO:0046556">
    <property type="term" value="F:alpha-L-arabinofuranosidase activity"/>
    <property type="evidence" value="ECO:0007669"/>
    <property type="project" value="TreeGrafter"/>
</dbReference>
<evidence type="ECO:0000256" key="14">
    <source>
        <dbReference type="SAM" id="SignalP"/>
    </source>
</evidence>
<keyword evidence="11" id="KW-0624">Polysaccharide degradation</keyword>
<evidence type="ECO:0000256" key="10">
    <source>
        <dbReference type="ARBA" id="ARBA00023295"/>
    </source>
</evidence>
<name>A0A2P5HY24_DIAHE</name>
<comment type="subcellular location">
    <subcellularLocation>
        <location evidence="1">Secreted</location>
    </subcellularLocation>
</comment>
<dbReference type="InterPro" id="IPR036962">
    <property type="entry name" value="Glyco_hydro_3_N_sf"/>
</dbReference>
<dbReference type="PROSITE" id="PS51212">
    <property type="entry name" value="WSC"/>
    <property type="match status" value="1"/>
</dbReference>
<dbReference type="Pfam" id="PF01915">
    <property type="entry name" value="Glyco_hydro_3_C"/>
    <property type="match status" value="1"/>
</dbReference>
<comment type="catalytic activity">
    <reaction evidence="12">
        <text>Hydrolysis of (1-&gt;4)-beta-D-xylans, to remove successive D-xylose residues from the non-reducing termini.</text>
        <dbReference type="EC" id="3.2.1.37"/>
    </reaction>
</comment>
<dbReference type="InterPro" id="IPR013783">
    <property type="entry name" value="Ig-like_fold"/>
</dbReference>
<keyword evidence="9" id="KW-0119">Carbohydrate metabolism</keyword>
<comment type="pathway">
    <text evidence="2">Glycan degradation; xylan degradation.</text>
</comment>
<dbReference type="Gene3D" id="3.40.50.1700">
    <property type="entry name" value="Glycoside hydrolase family 3 C-terminal domain"/>
    <property type="match status" value="1"/>
</dbReference>
<dbReference type="SMART" id="SM01217">
    <property type="entry name" value="Fn3_like"/>
    <property type="match status" value="1"/>
</dbReference>
<dbReference type="AlphaFoldDB" id="A0A2P5HY24"/>
<keyword evidence="17" id="KW-1185">Reference proteome</keyword>
<dbReference type="Pfam" id="PF01822">
    <property type="entry name" value="WSC"/>
    <property type="match status" value="1"/>
</dbReference>
<dbReference type="InterPro" id="IPR002889">
    <property type="entry name" value="WSC_carb-bd"/>
</dbReference>
<dbReference type="GO" id="GO:0005576">
    <property type="term" value="C:extracellular region"/>
    <property type="evidence" value="ECO:0007669"/>
    <property type="project" value="UniProtKB-SubCell"/>
</dbReference>
<accession>A0A2P5HY24</accession>
<dbReference type="SUPFAM" id="SSF51445">
    <property type="entry name" value="(Trans)glycosidases"/>
    <property type="match status" value="1"/>
</dbReference>
<dbReference type="GO" id="GO:0045493">
    <property type="term" value="P:xylan catabolic process"/>
    <property type="evidence" value="ECO:0007669"/>
    <property type="project" value="UniProtKB-UniPathway"/>
</dbReference>
<proteinExistence type="inferred from homology"/>
<feature type="domain" description="WSC" evidence="15">
    <location>
        <begin position="39"/>
        <end position="133"/>
    </location>
</feature>
<dbReference type="PANTHER" id="PTHR42721">
    <property type="entry name" value="SUGAR HYDROLASE-RELATED"/>
    <property type="match status" value="1"/>
</dbReference>
<evidence type="ECO:0000256" key="12">
    <source>
        <dbReference type="ARBA" id="ARBA00024574"/>
    </source>
</evidence>
<dbReference type="STRING" id="158607.A0A2P5HY24"/>
<keyword evidence="10" id="KW-0326">Glycosidase</keyword>
<evidence type="ECO:0000256" key="8">
    <source>
        <dbReference type="ARBA" id="ARBA00023180"/>
    </source>
</evidence>
<dbReference type="SUPFAM" id="SSF52279">
    <property type="entry name" value="Beta-D-glucan exohydrolase, C-terminal domain"/>
    <property type="match status" value="1"/>
</dbReference>
<dbReference type="GO" id="GO:0031222">
    <property type="term" value="P:arabinan catabolic process"/>
    <property type="evidence" value="ECO:0007669"/>
    <property type="project" value="TreeGrafter"/>
</dbReference>
<protein>
    <recommendedName>
        <fullName evidence="13">xylan 1,4-beta-xylosidase</fullName>
        <ecNumber evidence="13">3.2.1.37</ecNumber>
    </recommendedName>
</protein>
<dbReference type="Gene3D" id="2.60.40.10">
    <property type="entry name" value="Immunoglobulins"/>
    <property type="match status" value="1"/>
</dbReference>
<evidence type="ECO:0000256" key="7">
    <source>
        <dbReference type="ARBA" id="ARBA00022801"/>
    </source>
</evidence>
<dbReference type="GO" id="GO:0009044">
    <property type="term" value="F:xylan 1,4-beta-xylosidase activity"/>
    <property type="evidence" value="ECO:0007669"/>
    <property type="project" value="UniProtKB-EC"/>
</dbReference>
<dbReference type="InterPro" id="IPR002772">
    <property type="entry name" value="Glyco_hydro_3_C"/>
</dbReference>
<evidence type="ECO:0000256" key="11">
    <source>
        <dbReference type="ARBA" id="ARBA00023326"/>
    </source>
</evidence>
<organism evidence="16 17">
    <name type="scientific">Diaporthe helianthi</name>
    <dbReference type="NCBI Taxonomy" id="158607"/>
    <lineage>
        <taxon>Eukaryota</taxon>
        <taxon>Fungi</taxon>
        <taxon>Dikarya</taxon>
        <taxon>Ascomycota</taxon>
        <taxon>Pezizomycotina</taxon>
        <taxon>Sordariomycetes</taxon>
        <taxon>Sordariomycetidae</taxon>
        <taxon>Diaporthales</taxon>
        <taxon>Diaporthaceae</taxon>
        <taxon>Diaporthe</taxon>
    </lineage>
</organism>
<evidence type="ECO:0000256" key="13">
    <source>
        <dbReference type="ARBA" id="ARBA00026107"/>
    </source>
</evidence>
<dbReference type="Proteomes" id="UP000094444">
    <property type="component" value="Unassembled WGS sequence"/>
</dbReference>
<dbReference type="EMBL" id="MAVT02000524">
    <property type="protein sequence ID" value="POS75150.1"/>
    <property type="molecule type" value="Genomic_DNA"/>
</dbReference>
<dbReference type="InParanoid" id="A0A2P5HY24"/>
<evidence type="ECO:0000256" key="2">
    <source>
        <dbReference type="ARBA" id="ARBA00004851"/>
    </source>
</evidence>
<dbReference type="Gene3D" id="3.20.20.300">
    <property type="entry name" value="Glycoside hydrolase, family 3, N-terminal domain"/>
    <property type="match status" value="1"/>
</dbReference>
<dbReference type="Pfam" id="PF14310">
    <property type="entry name" value="Fn3-like"/>
    <property type="match status" value="1"/>
</dbReference>